<reference evidence="1" key="1">
    <citation type="submission" date="2022-12" db="EMBL/GenBank/DDBJ databases">
        <authorList>
            <person name="Alioto T."/>
            <person name="Alioto T."/>
            <person name="Gomez Garrido J."/>
        </authorList>
    </citation>
    <scope>NUCLEOTIDE SEQUENCE</scope>
</reference>
<keyword evidence="2" id="KW-1185">Reference proteome</keyword>
<gene>
    <name evidence="1" type="ORF">PODLI_1B023134</name>
</gene>
<organism evidence="1 2">
    <name type="scientific">Podarcis lilfordi</name>
    <name type="common">Lilford's wall lizard</name>
    <dbReference type="NCBI Taxonomy" id="74358"/>
    <lineage>
        <taxon>Eukaryota</taxon>
        <taxon>Metazoa</taxon>
        <taxon>Chordata</taxon>
        <taxon>Craniata</taxon>
        <taxon>Vertebrata</taxon>
        <taxon>Euteleostomi</taxon>
        <taxon>Lepidosauria</taxon>
        <taxon>Squamata</taxon>
        <taxon>Bifurcata</taxon>
        <taxon>Unidentata</taxon>
        <taxon>Episquamata</taxon>
        <taxon>Laterata</taxon>
        <taxon>Lacertibaenia</taxon>
        <taxon>Lacertidae</taxon>
        <taxon>Podarcis</taxon>
    </lineage>
</organism>
<proteinExistence type="predicted"/>
<name>A0AA35L3N5_9SAUR</name>
<dbReference type="Proteomes" id="UP001178461">
    <property type="component" value="Chromosome 12"/>
</dbReference>
<dbReference type="EMBL" id="OX395137">
    <property type="protein sequence ID" value="CAI5788761.1"/>
    <property type="molecule type" value="Genomic_DNA"/>
</dbReference>
<evidence type="ECO:0000313" key="2">
    <source>
        <dbReference type="Proteomes" id="UP001178461"/>
    </source>
</evidence>
<dbReference type="AlphaFoldDB" id="A0AA35L3N5"/>
<protein>
    <submittedName>
        <fullName evidence="1">Uncharacterized protein</fullName>
    </submittedName>
</protein>
<sequence length="107" mass="12109">MLTHFITYSGAVSKGSNCSRNDCYRPIKVHEETWKVYNIPCDNNSVWQAWNKGFMLVITTTAATLNRTATTLKSKISADLLNCLAEQYLGLGWMIPRLPEGLLLQRD</sequence>
<accession>A0AA35L3N5</accession>
<evidence type="ECO:0000313" key="1">
    <source>
        <dbReference type="EMBL" id="CAI5788761.1"/>
    </source>
</evidence>